<keyword evidence="2" id="KW-1185">Reference proteome</keyword>
<dbReference type="EMBL" id="CP042436">
    <property type="protein sequence ID" value="QEC62180.1"/>
    <property type="molecule type" value="Genomic_DNA"/>
</dbReference>
<dbReference type="KEGG" id="mgin:FRZ54_06140"/>
<reference evidence="1 2" key="1">
    <citation type="journal article" date="2017" name="Curr. Microbiol.">
        <title>Mucilaginibacter ginsenosidivorans sp. nov., Isolated from Soil of Ginseng Field.</title>
        <authorList>
            <person name="Kim M.M."/>
            <person name="Siddiqi M.Z."/>
            <person name="Im W.T."/>
        </authorList>
    </citation>
    <scope>NUCLEOTIDE SEQUENCE [LARGE SCALE GENOMIC DNA]</scope>
    <source>
        <strain evidence="1 2">Gsoil 3017</strain>
    </source>
</reference>
<gene>
    <name evidence="1" type="ORF">FRZ54_06140</name>
</gene>
<accession>A0A5B8USV4</accession>
<dbReference type="Proteomes" id="UP000321479">
    <property type="component" value="Chromosome"/>
</dbReference>
<sequence length="177" mass="20667">MKQGFIIFFCLALGLTCIGQSKVTSYTLSLEFTPSLSRGSTLMIHKTPDSSFVELRVYKGFNKKELSSYDTARLNAFDLVRLTGFLQSYHYSRTVKNKREKSNKYPLLKDLQIDGIEVDVNFNKIGNIKKYHFSNHLESEDRRLMSILFDLMQKAFPMDKPFGYQAYEYINELKTYF</sequence>
<organism evidence="1 2">
    <name type="scientific">Mucilaginibacter ginsenosidivorans</name>
    <dbReference type="NCBI Taxonomy" id="398053"/>
    <lineage>
        <taxon>Bacteria</taxon>
        <taxon>Pseudomonadati</taxon>
        <taxon>Bacteroidota</taxon>
        <taxon>Sphingobacteriia</taxon>
        <taxon>Sphingobacteriales</taxon>
        <taxon>Sphingobacteriaceae</taxon>
        <taxon>Mucilaginibacter</taxon>
    </lineage>
</organism>
<protein>
    <submittedName>
        <fullName evidence="1">Uncharacterized protein</fullName>
    </submittedName>
</protein>
<name>A0A5B8USV4_9SPHI</name>
<evidence type="ECO:0000313" key="2">
    <source>
        <dbReference type="Proteomes" id="UP000321479"/>
    </source>
</evidence>
<proteinExistence type="predicted"/>
<dbReference type="AlphaFoldDB" id="A0A5B8USV4"/>
<dbReference type="RefSeq" id="WP_147030757.1">
    <property type="nucleotide sequence ID" value="NZ_JBHMAO010000012.1"/>
</dbReference>
<evidence type="ECO:0000313" key="1">
    <source>
        <dbReference type="EMBL" id="QEC62180.1"/>
    </source>
</evidence>